<evidence type="ECO:0000256" key="5">
    <source>
        <dbReference type="SAM" id="SignalP"/>
    </source>
</evidence>
<keyword evidence="5" id="KW-0732">Signal</keyword>
<evidence type="ECO:0000256" key="2">
    <source>
        <dbReference type="ARBA" id="ARBA00005995"/>
    </source>
</evidence>
<keyword evidence="8" id="KW-1185">Reference proteome</keyword>
<dbReference type="AlphaFoldDB" id="A0A552UAQ6"/>
<dbReference type="Gene3D" id="1.10.405.10">
    <property type="entry name" value="Guanine Nucleotide Dissociation Inhibitor, domain 1"/>
    <property type="match status" value="1"/>
</dbReference>
<evidence type="ECO:0000256" key="4">
    <source>
        <dbReference type="PIRSR" id="PIRSR601613-1"/>
    </source>
</evidence>
<dbReference type="PANTHER" id="PTHR43563:SF1">
    <property type="entry name" value="AMINE OXIDASE [FLAVIN-CONTAINING] B"/>
    <property type="match status" value="1"/>
</dbReference>
<dbReference type="GO" id="GO:0016491">
    <property type="term" value="F:oxidoreductase activity"/>
    <property type="evidence" value="ECO:0007669"/>
    <property type="project" value="UniProtKB-KW"/>
</dbReference>
<dbReference type="PRINTS" id="PR00757">
    <property type="entry name" value="AMINEOXDASEF"/>
</dbReference>
<dbReference type="Gene3D" id="3.90.660.10">
    <property type="match status" value="1"/>
</dbReference>
<dbReference type="PANTHER" id="PTHR43563">
    <property type="entry name" value="AMINE OXIDASE"/>
    <property type="match status" value="1"/>
</dbReference>
<feature type="domain" description="Amine oxidase" evidence="6">
    <location>
        <begin position="40"/>
        <end position="473"/>
    </location>
</feature>
<evidence type="ECO:0000259" key="6">
    <source>
        <dbReference type="Pfam" id="PF01593"/>
    </source>
</evidence>
<dbReference type="InterPro" id="IPR050703">
    <property type="entry name" value="Flavin_MAO"/>
</dbReference>
<reference evidence="7 8" key="1">
    <citation type="submission" date="2019-07" db="EMBL/GenBank/DDBJ databases">
        <title>Novel species isolated from glacier.</title>
        <authorList>
            <person name="Liu Q."/>
            <person name="Xin Y.-H."/>
        </authorList>
    </citation>
    <scope>NUCLEOTIDE SEQUENCE [LARGE SCALE GENOMIC DNA]</scope>
    <source>
        <strain evidence="7 8">LB1R16</strain>
    </source>
</reference>
<proteinExistence type="inferred from homology"/>
<evidence type="ECO:0000256" key="3">
    <source>
        <dbReference type="ARBA" id="ARBA00023002"/>
    </source>
</evidence>
<keyword evidence="3" id="KW-0560">Oxidoreductase</keyword>
<dbReference type="Gene3D" id="3.50.50.60">
    <property type="entry name" value="FAD/NAD(P)-binding domain"/>
    <property type="match status" value="1"/>
</dbReference>
<dbReference type="EMBL" id="VJWA01000002">
    <property type="protein sequence ID" value="TRW15292.1"/>
    <property type="molecule type" value="Genomic_DNA"/>
</dbReference>
<evidence type="ECO:0000256" key="1">
    <source>
        <dbReference type="ARBA" id="ARBA00001974"/>
    </source>
</evidence>
<evidence type="ECO:0000313" key="7">
    <source>
        <dbReference type="EMBL" id="TRW15292.1"/>
    </source>
</evidence>
<protein>
    <submittedName>
        <fullName evidence="7">FAD-dependent oxidoreductase</fullName>
    </submittedName>
</protein>
<comment type="cofactor">
    <cofactor evidence="1">
        <name>FAD</name>
        <dbReference type="ChEBI" id="CHEBI:57692"/>
    </cofactor>
</comment>
<gene>
    <name evidence="7" type="ORF">FMM06_12000</name>
</gene>
<feature type="signal peptide" evidence="5">
    <location>
        <begin position="1"/>
        <end position="24"/>
    </location>
</feature>
<feature type="binding site" evidence="4">
    <location>
        <position position="365"/>
    </location>
    <ligand>
        <name>substrate</name>
    </ligand>
</feature>
<name>A0A552UAQ6_9SPHN</name>
<dbReference type="SUPFAM" id="SSF51905">
    <property type="entry name" value="FAD/NAD(P)-binding domain"/>
    <property type="match status" value="1"/>
</dbReference>
<feature type="chain" id="PRO_5022183788" evidence="5">
    <location>
        <begin position="25"/>
        <end position="475"/>
    </location>
</feature>
<comment type="similarity">
    <text evidence="2">Belongs to the flavin monoamine oxidase family.</text>
</comment>
<dbReference type="Proteomes" id="UP000317894">
    <property type="component" value="Unassembled WGS sequence"/>
</dbReference>
<feature type="binding site" evidence="4">
    <location>
        <position position="261"/>
    </location>
    <ligand>
        <name>FAD</name>
        <dbReference type="ChEBI" id="CHEBI:57692"/>
    </ligand>
</feature>
<sequence length="475" mass="51285">MHRRQFTFALGAAGLAAVAAPLRAATRPGKIDVIVLGAGVAGLNAAWTLEQEGLRVLVLEGRQRVGGRVHTLFDLPGYPEMGFNSMGDGYGRGIGWAKRTGLELVEVGQRYRMGKEQGLWLGGKPIPRDQWAASPLNPFPKDYRAFMPWEASSVAVAKHNRLTDYTTWLEPSARPLDISLNAFLTAQGFSQDAIRLANDVSPFHGTTAHDVSALMLEFGVGFVKNQLSAGPNSWSIKGGNERLPKAMAATLKGDILLGKEVVAIDSRADVAEVRCADGSVYQAPRVICSLPFSTLRNVHVTPGFTPLQSRAVASLPYQRLSIAFITASAPFWDADGHSPGMWTDSILGSVTPQRYGSSVDQISGFVVQARGQLSDVWDRLGPQTALARIVAKLEEMRPAAKGKLKAHRMFSWTQEYFNAGDWAYFGPGQIADFVPTMAQPSGRVHFCGEHTATAARGLEAALESAERAAVEVLGL</sequence>
<comment type="caution">
    <text evidence="7">The sequence shown here is derived from an EMBL/GenBank/DDBJ whole genome shotgun (WGS) entry which is preliminary data.</text>
</comment>
<accession>A0A552UAQ6</accession>
<evidence type="ECO:0000313" key="8">
    <source>
        <dbReference type="Proteomes" id="UP000317894"/>
    </source>
</evidence>
<dbReference type="InterPro" id="IPR036188">
    <property type="entry name" value="FAD/NAD-bd_sf"/>
</dbReference>
<dbReference type="InterPro" id="IPR001613">
    <property type="entry name" value="Flavin_amine_oxidase"/>
</dbReference>
<dbReference type="OrthoDB" id="337830at2"/>
<organism evidence="7 8">
    <name type="scientific">Glacieibacterium frigidum</name>
    <dbReference type="NCBI Taxonomy" id="2593303"/>
    <lineage>
        <taxon>Bacteria</taxon>
        <taxon>Pseudomonadati</taxon>
        <taxon>Pseudomonadota</taxon>
        <taxon>Alphaproteobacteria</taxon>
        <taxon>Sphingomonadales</taxon>
        <taxon>Sphingosinicellaceae</taxon>
        <taxon>Glacieibacterium</taxon>
    </lineage>
</organism>
<dbReference type="Pfam" id="PF01593">
    <property type="entry name" value="Amino_oxidase"/>
    <property type="match status" value="1"/>
</dbReference>
<dbReference type="InterPro" id="IPR002937">
    <property type="entry name" value="Amino_oxidase"/>
</dbReference>